<feature type="region of interest" description="Disordered" evidence="1">
    <location>
        <begin position="1"/>
        <end position="29"/>
    </location>
</feature>
<reference evidence="3" key="1">
    <citation type="submission" date="2016-11" db="UniProtKB">
        <authorList>
            <consortium name="WormBaseParasite"/>
        </authorList>
    </citation>
    <scope>IDENTIFICATION</scope>
</reference>
<protein>
    <submittedName>
        <fullName evidence="3">Secreted protein</fullName>
    </submittedName>
</protein>
<sequence length="166" mass="18853">MCLPAGLRPGVRQVSPHDHRHAQGVQPGRDPLHAPALCGLCGASGARQVRRRSAPRAPRDHLEGRVPRRGEGSLFQRHFFFCSSSSHPGRPSPHLLQGVQGKVQRLRHAFLQEVPLHASGAPQRWHRRRRYVCRAEQDDRVCGARLRLREEDGRRRQRPHGTTLRL</sequence>
<organism evidence="2 3">
    <name type="scientific">Steinernema glaseri</name>
    <dbReference type="NCBI Taxonomy" id="37863"/>
    <lineage>
        <taxon>Eukaryota</taxon>
        <taxon>Metazoa</taxon>
        <taxon>Ecdysozoa</taxon>
        <taxon>Nematoda</taxon>
        <taxon>Chromadorea</taxon>
        <taxon>Rhabditida</taxon>
        <taxon>Tylenchina</taxon>
        <taxon>Panagrolaimomorpha</taxon>
        <taxon>Strongyloidoidea</taxon>
        <taxon>Steinernematidae</taxon>
        <taxon>Steinernema</taxon>
    </lineage>
</organism>
<evidence type="ECO:0000256" key="1">
    <source>
        <dbReference type="SAM" id="MobiDB-lite"/>
    </source>
</evidence>
<dbReference type="Proteomes" id="UP000095287">
    <property type="component" value="Unplaced"/>
</dbReference>
<evidence type="ECO:0000313" key="2">
    <source>
        <dbReference type="Proteomes" id="UP000095287"/>
    </source>
</evidence>
<dbReference type="AlphaFoldDB" id="A0A1I7ZX34"/>
<keyword evidence="2" id="KW-1185">Reference proteome</keyword>
<name>A0A1I7ZX34_9BILA</name>
<accession>A0A1I7ZX34</accession>
<proteinExistence type="predicted"/>
<evidence type="ECO:0000313" key="3">
    <source>
        <dbReference type="WBParaSite" id="L893_g30606.t1"/>
    </source>
</evidence>
<dbReference type="WBParaSite" id="L893_g30606.t1">
    <property type="protein sequence ID" value="L893_g30606.t1"/>
    <property type="gene ID" value="L893_g30606"/>
</dbReference>